<dbReference type="PANTHER" id="PTHR43646:SF6">
    <property type="entry name" value="PRE-MYCOFACTOCIN GLYCOSYLTRANSFERASE"/>
    <property type="match status" value="1"/>
</dbReference>
<keyword evidence="3" id="KW-1185">Reference proteome</keyword>
<name>A0ABW2DVZ4_9ACTN</name>
<reference evidence="3" key="1">
    <citation type="journal article" date="2019" name="Int. J. Syst. Evol. Microbiol.">
        <title>The Global Catalogue of Microorganisms (GCM) 10K type strain sequencing project: providing services to taxonomists for standard genome sequencing and annotation.</title>
        <authorList>
            <consortium name="The Broad Institute Genomics Platform"/>
            <consortium name="The Broad Institute Genome Sequencing Center for Infectious Disease"/>
            <person name="Wu L."/>
            <person name="Ma J."/>
        </authorList>
    </citation>
    <scope>NUCLEOTIDE SEQUENCE [LARGE SCALE GENOMIC DNA]</scope>
    <source>
        <strain evidence="3">JCM 4855</strain>
    </source>
</reference>
<comment type="caution">
    <text evidence="2">The sequence shown here is derived from an EMBL/GenBank/DDBJ whole genome shotgun (WGS) entry which is preliminary data.</text>
</comment>
<dbReference type="InterPro" id="IPR029044">
    <property type="entry name" value="Nucleotide-diphossugar_trans"/>
</dbReference>
<gene>
    <name evidence="2" type="primary">mftF</name>
    <name evidence="2" type="ORF">ACFQMH_05895</name>
</gene>
<dbReference type="Gene3D" id="3.90.550.10">
    <property type="entry name" value="Spore Coat Polysaccharide Biosynthesis Protein SpsA, Chain A"/>
    <property type="match status" value="1"/>
</dbReference>
<evidence type="ECO:0000259" key="1">
    <source>
        <dbReference type="Pfam" id="PF00535"/>
    </source>
</evidence>
<proteinExistence type="predicted"/>
<dbReference type="InterPro" id="IPR023981">
    <property type="entry name" value="MftF"/>
</dbReference>
<dbReference type="SUPFAM" id="SSF53448">
    <property type="entry name" value="Nucleotide-diphospho-sugar transferases"/>
    <property type="match status" value="1"/>
</dbReference>
<accession>A0ABW2DVZ4</accession>
<organism evidence="2 3">
    <name type="scientific">Streptomyces viridiviolaceus</name>
    <dbReference type="NCBI Taxonomy" id="68282"/>
    <lineage>
        <taxon>Bacteria</taxon>
        <taxon>Bacillati</taxon>
        <taxon>Actinomycetota</taxon>
        <taxon>Actinomycetes</taxon>
        <taxon>Kitasatosporales</taxon>
        <taxon>Streptomycetaceae</taxon>
        <taxon>Streptomyces</taxon>
    </lineage>
</organism>
<dbReference type="Pfam" id="PF00535">
    <property type="entry name" value="Glycos_transf_2"/>
    <property type="match status" value="1"/>
</dbReference>
<evidence type="ECO:0000313" key="2">
    <source>
        <dbReference type="EMBL" id="MFC7011252.1"/>
    </source>
</evidence>
<sequence>MTPAKLRVKADGSLRRLAEGRVLLGGSPLSVMRLTARGARLLDEWLGGAPVSDVPAHRRLVRVLTDRGAVHPVREGTSRTARDVTVVVPVRDDAEGLARLLPRLTGVARTVVVDDGSAVPVPGAAVRHESARGPAAARNAGWRLARTEFVLFCDADVVPEDGWLEPLLRHMEDADVAAVAPRVLSVPGAGALARYEEDRPSLDLGGCPAPVRPGSRVSYVPAAALLVRTSALRRHGGFDEGMRFGEDVDLVWRMAGAGDRVRYEAEAVVRHRPRPDWTAWVRQRFGYGTSAAPLALRHGRAVAPVRMSPWTALSWAAVAAGRPWAGAAVAGVTASLLPRKLAGSGVPADEALRLALLGHLGGGRVLADAVTRAWWPVAVPVLAASRPGRLLLTAAFARHVDEWRRVRPRTGLPRWCLIRIADDAAYGAGVWWGALRHRTVAPLLPDLADWPPRAGRAAAGRHEDCSVGSA</sequence>
<dbReference type="NCBIfam" id="TIGR03965">
    <property type="entry name" value="mycofact_glyco"/>
    <property type="match status" value="1"/>
</dbReference>
<dbReference type="Proteomes" id="UP001596409">
    <property type="component" value="Unassembled WGS sequence"/>
</dbReference>
<dbReference type="InterPro" id="IPR001173">
    <property type="entry name" value="Glyco_trans_2-like"/>
</dbReference>
<feature type="domain" description="Glycosyltransferase 2-like" evidence="1">
    <location>
        <begin position="86"/>
        <end position="190"/>
    </location>
</feature>
<protein>
    <submittedName>
        <fullName evidence="2">Mycofactocin biosynthesis glycosyltransferase MftF</fullName>
    </submittedName>
</protein>
<evidence type="ECO:0000313" key="3">
    <source>
        <dbReference type="Proteomes" id="UP001596409"/>
    </source>
</evidence>
<dbReference type="PANTHER" id="PTHR43646">
    <property type="entry name" value="GLYCOSYLTRANSFERASE"/>
    <property type="match status" value="1"/>
</dbReference>
<dbReference type="EMBL" id="JBHSYM010000010">
    <property type="protein sequence ID" value="MFC7011252.1"/>
    <property type="molecule type" value="Genomic_DNA"/>
</dbReference>
<dbReference type="RefSeq" id="WP_189879752.1">
    <property type="nucleotide sequence ID" value="NZ_BMWA01000035.1"/>
</dbReference>